<dbReference type="InterPro" id="IPR007445">
    <property type="entry name" value="PilO"/>
</dbReference>
<dbReference type="PIRSF" id="PIRSF016482">
    <property type="entry name" value="PilO"/>
    <property type="match status" value="1"/>
</dbReference>
<name>A0ABV1RN15_9ALTE</name>
<keyword evidence="1" id="KW-1133">Transmembrane helix</keyword>
<protein>
    <submittedName>
        <fullName evidence="2">Type 4a pilus biogenesis protein PilO</fullName>
    </submittedName>
</protein>
<dbReference type="InterPro" id="IPR014717">
    <property type="entry name" value="Transl_elong_EF1B/ribsomal_bS6"/>
</dbReference>
<keyword evidence="1" id="KW-0472">Membrane</keyword>
<organism evidence="2 3">
    <name type="scientific">Catenovulum sediminis</name>
    <dbReference type="NCBI Taxonomy" id="1740262"/>
    <lineage>
        <taxon>Bacteria</taxon>
        <taxon>Pseudomonadati</taxon>
        <taxon>Pseudomonadota</taxon>
        <taxon>Gammaproteobacteria</taxon>
        <taxon>Alteromonadales</taxon>
        <taxon>Alteromonadaceae</taxon>
        <taxon>Catenovulum</taxon>
    </lineage>
</organism>
<dbReference type="PANTHER" id="PTHR39555:SF1">
    <property type="entry name" value="TYPE IV PILUS INNER MEMBRANE COMPONENT PILO"/>
    <property type="match status" value="1"/>
</dbReference>
<evidence type="ECO:0000256" key="1">
    <source>
        <dbReference type="SAM" id="Phobius"/>
    </source>
</evidence>
<accession>A0ABV1RN15</accession>
<gene>
    <name evidence="2" type="ORF">ABS311_20600</name>
</gene>
<dbReference type="Gene3D" id="1.10.287.540">
    <property type="entry name" value="Helix hairpin bin"/>
    <property type="match status" value="1"/>
</dbReference>
<dbReference type="Pfam" id="PF04350">
    <property type="entry name" value="PilO"/>
    <property type="match status" value="1"/>
</dbReference>
<sequence>MDWKNIDLSDLSELELDVNNMGAWPKAVKIIVAAILAVLVAFLCYHLLISDKIEHYQKVTSLESTLKTQFQAKYQVAINADAYKEQMTQMEKDFSELLKRLPTESETPGLLDDITYVGTTSGLSFKKINWEDEIEREFYTELPLRLEVVGGYHEFGEFLGRVAALPRIVTLHNFNIENRGSDVLELSLLAKTYRYKGNEVGADE</sequence>
<proteinExistence type="predicted"/>
<dbReference type="Proteomes" id="UP001467690">
    <property type="component" value="Unassembled WGS sequence"/>
</dbReference>
<dbReference type="EMBL" id="JBELOE010000287">
    <property type="protein sequence ID" value="MER2494280.1"/>
    <property type="molecule type" value="Genomic_DNA"/>
</dbReference>
<reference evidence="2 3" key="1">
    <citation type="submission" date="2024-06" db="EMBL/GenBank/DDBJ databases">
        <authorList>
            <person name="Chen R.Y."/>
        </authorList>
    </citation>
    <scope>NUCLEOTIDE SEQUENCE [LARGE SCALE GENOMIC DNA]</scope>
    <source>
        <strain evidence="2 3">D2</strain>
    </source>
</reference>
<comment type="caution">
    <text evidence="2">The sequence shown here is derived from an EMBL/GenBank/DDBJ whole genome shotgun (WGS) entry which is preliminary data.</text>
</comment>
<feature type="transmembrane region" description="Helical" evidence="1">
    <location>
        <begin position="27"/>
        <end position="48"/>
    </location>
</feature>
<dbReference type="Gene3D" id="3.30.70.60">
    <property type="match status" value="1"/>
</dbReference>
<evidence type="ECO:0000313" key="3">
    <source>
        <dbReference type="Proteomes" id="UP001467690"/>
    </source>
</evidence>
<keyword evidence="3" id="KW-1185">Reference proteome</keyword>
<evidence type="ECO:0000313" key="2">
    <source>
        <dbReference type="EMBL" id="MER2494280.1"/>
    </source>
</evidence>
<dbReference type="RefSeq" id="WP_246072413.1">
    <property type="nucleotide sequence ID" value="NZ_CP041660.1"/>
</dbReference>
<keyword evidence="1" id="KW-0812">Transmembrane</keyword>
<dbReference type="PANTHER" id="PTHR39555">
    <property type="entry name" value="FIMBRIAL ASSEMBLY PROTEIN PILO-LIKE PROTEIN-RELATED"/>
    <property type="match status" value="1"/>
</dbReference>